<keyword evidence="3" id="KW-0238">DNA-binding</keyword>
<dbReference type="Proteomes" id="UP000657918">
    <property type="component" value="Unassembled WGS sequence"/>
</dbReference>
<accession>A0A835NCI3</accession>
<evidence type="ECO:0008006" key="8">
    <source>
        <dbReference type="Google" id="ProtNLM"/>
    </source>
</evidence>
<name>A0A835NCI3_9ROSI</name>
<dbReference type="AlphaFoldDB" id="A0A835NCI3"/>
<gene>
    <name evidence="6" type="ORF">SADUNF_Sadunf01G0178600</name>
</gene>
<organism evidence="6 7">
    <name type="scientific">Salix dunnii</name>
    <dbReference type="NCBI Taxonomy" id="1413687"/>
    <lineage>
        <taxon>Eukaryota</taxon>
        <taxon>Viridiplantae</taxon>
        <taxon>Streptophyta</taxon>
        <taxon>Embryophyta</taxon>
        <taxon>Tracheophyta</taxon>
        <taxon>Spermatophyta</taxon>
        <taxon>Magnoliopsida</taxon>
        <taxon>eudicotyledons</taxon>
        <taxon>Gunneridae</taxon>
        <taxon>Pentapetalae</taxon>
        <taxon>rosids</taxon>
        <taxon>fabids</taxon>
        <taxon>Malpighiales</taxon>
        <taxon>Salicaceae</taxon>
        <taxon>Saliceae</taxon>
        <taxon>Salix</taxon>
    </lineage>
</organism>
<evidence type="ECO:0000256" key="1">
    <source>
        <dbReference type="ARBA" id="ARBA00004123"/>
    </source>
</evidence>
<dbReference type="GO" id="GO:0005634">
    <property type="term" value="C:nucleus"/>
    <property type="evidence" value="ECO:0007669"/>
    <property type="project" value="UniProtKB-SubCell"/>
</dbReference>
<keyword evidence="5" id="KW-0539">Nucleus</keyword>
<keyword evidence="4" id="KW-0804">Transcription</keyword>
<dbReference type="OrthoDB" id="954231at2759"/>
<evidence type="ECO:0000256" key="3">
    <source>
        <dbReference type="ARBA" id="ARBA00023125"/>
    </source>
</evidence>
<keyword evidence="7" id="KW-1185">Reference proteome</keyword>
<dbReference type="GO" id="GO:0003677">
    <property type="term" value="F:DNA binding"/>
    <property type="evidence" value="ECO:0007669"/>
    <property type="project" value="UniProtKB-KW"/>
</dbReference>
<evidence type="ECO:0000313" key="6">
    <source>
        <dbReference type="EMBL" id="KAF9690275.1"/>
    </source>
</evidence>
<dbReference type="SUPFAM" id="SSF101936">
    <property type="entry name" value="DNA-binding pseudobarrel domain"/>
    <property type="match status" value="1"/>
</dbReference>
<proteinExistence type="predicted"/>
<protein>
    <recommendedName>
        <fullName evidence="8">TF-B3 domain-containing protein</fullName>
    </recommendedName>
</protein>
<evidence type="ECO:0000313" key="7">
    <source>
        <dbReference type="Proteomes" id="UP000657918"/>
    </source>
</evidence>
<comment type="subcellular location">
    <subcellularLocation>
        <location evidence="1">Nucleus</location>
    </subcellularLocation>
</comment>
<dbReference type="InterPro" id="IPR015300">
    <property type="entry name" value="DNA-bd_pseudobarrel_sf"/>
</dbReference>
<reference evidence="6 7" key="1">
    <citation type="submission" date="2020-10" db="EMBL/GenBank/DDBJ databases">
        <title>Plant Genome Project.</title>
        <authorList>
            <person name="Zhang R.-G."/>
        </authorList>
    </citation>
    <scope>NUCLEOTIDE SEQUENCE [LARGE SCALE GENOMIC DNA]</scope>
    <source>
        <strain evidence="6">FAFU-HL-1</strain>
        <tissue evidence="6">Leaf</tissue>
    </source>
</reference>
<keyword evidence="2" id="KW-0805">Transcription regulation</keyword>
<evidence type="ECO:0000256" key="5">
    <source>
        <dbReference type="ARBA" id="ARBA00023242"/>
    </source>
</evidence>
<comment type="caution">
    <text evidence="6">The sequence shown here is derived from an EMBL/GenBank/DDBJ whole genome shotgun (WGS) entry which is preliminary data.</text>
</comment>
<evidence type="ECO:0000256" key="4">
    <source>
        <dbReference type="ARBA" id="ARBA00023163"/>
    </source>
</evidence>
<dbReference type="EMBL" id="JADGMS010000001">
    <property type="protein sequence ID" value="KAF9690275.1"/>
    <property type="molecule type" value="Genomic_DNA"/>
</dbReference>
<evidence type="ECO:0000256" key="2">
    <source>
        <dbReference type="ARBA" id="ARBA00023015"/>
    </source>
</evidence>
<sequence length="229" mass="26222">MEKKLSRTDIQCRLAFWTPSLWVFSMPEGETAVYFEATDTLEQDGENDPYTKPVITGDWLQFVCDKGLKVGDKIFLWMEEGVTGVIYRIRAERKIFRVWVTAAELNKSHEDNAAVITAELKHEDQEDHVTVAESKHQDQESHECKEPVITAAIHKLHLRGRVEELVTAAELNKSHEDNAAVITAELKHEDQEDHVIVAESKHQDQESRECKEPVITAAIHKLHLELARH</sequence>